<keyword evidence="2" id="KW-0812">Transmembrane</keyword>
<gene>
    <name evidence="3" type="ORF">AMST5_01423</name>
</gene>
<feature type="compositionally biased region" description="Pro residues" evidence="1">
    <location>
        <begin position="282"/>
        <end position="309"/>
    </location>
</feature>
<name>A0AA48R9G9_9ZZZZ</name>
<protein>
    <submittedName>
        <fullName evidence="3">Uncharacterized protein</fullName>
    </submittedName>
</protein>
<evidence type="ECO:0000313" key="3">
    <source>
        <dbReference type="EMBL" id="CAJ0861724.1"/>
    </source>
</evidence>
<dbReference type="EMBL" id="OY288114">
    <property type="protein sequence ID" value="CAJ0861724.1"/>
    <property type="molecule type" value="Genomic_DNA"/>
</dbReference>
<dbReference type="PRINTS" id="PR01217">
    <property type="entry name" value="PRICHEXTENSN"/>
</dbReference>
<sequence length="452" mass="48834">MEETGVFDPASSPVDPGVRESDWTLSAYQEREALRRLAERRAQAAAALAVLKKPDLPPSAGEEILTSDWALPAYSTRADEMRRDEPAPAAPPISLPIMESDWTLAALKKREDKRWLAENAEARARQSLMTFESDWTLPAYQAREAARRQQESADAAANAPILVSDWTLIAYRLREENRRAVERATAADAAREAAQAREAAAKAGPILLDVRPQRESEPAPRARGFSLRRLAYGLAAVLLLAGGWFLFRTWTTSPKPAKTTAKKIETPRRPLIAAPEAIKKPAPTPAEPPPALAPPPYRETPPPPSPRPAPPRRRPSAACKGARGARARPAPRRRQDHSGSPQLPVTATPSPAVQAPAQAPQPQPQPNTNTQPPAAPATPDAPPKAAAPAPVPQHAPAATTSAPPRPKQIVQPKPKPSAPRRPNAEGGAQRQAPGLLDRLINTVKRWTQIPAR</sequence>
<feature type="region of interest" description="Disordered" evidence="1">
    <location>
        <begin position="255"/>
        <end position="439"/>
    </location>
</feature>
<feature type="compositionally biased region" description="Low complexity" evidence="1">
    <location>
        <begin position="344"/>
        <end position="358"/>
    </location>
</feature>
<organism evidence="3">
    <name type="scientific">freshwater sediment metagenome</name>
    <dbReference type="NCBI Taxonomy" id="556182"/>
    <lineage>
        <taxon>unclassified sequences</taxon>
        <taxon>metagenomes</taxon>
        <taxon>ecological metagenomes</taxon>
    </lineage>
</organism>
<accession>A0AA48R9G9</accession>
<feature type="region of interest" description="Disordered" evidence="1">
    <location>
        <begin position="1"/>
        <end position="21"/>
    </location>
</feature>
<dbReference type="AlphaFoldDB" id="A0AA48R9G9"/>
<feature type="transmembrane region" description="Helical" evidence="2">
    <location>
        <begin position="230"/>
        <end position="247"/>
    </location>
</feature>
<keyword evidence="2" id="KW-0472">Membrane</keyword>
<feature type="compositionally biased region" description="Low complexity" evidence="1">
    <location>
        <begin position="383"/>
        <end position="402"/>
    </location>
</feature>
<keyword evidence="2" id="KW-1133">Transmembrane helix</keyword>
<feature type="compositionally biased region" description="Basic residues" evidence="1">
    <location>
        <begin position="323"/>
        <end position="335"/>
    </location>
</feature>
<evidence type="ECO:0000256" key="2">
    <source>
        <dbReference type="SAM" id="Phobius"/>
    </source>
</evidence>
<feature type="compositionally biased region" description="Pro residues" evidence="1">
    <location>
        <begin position="373"/>
        <end position="382"/>
    </location>
</feature>
<reference evidence="3" key="1">
    <citation type="submission" date="2023-07" db="EMBL/GenBank/DDBJ databases">
        <authorList>
            <person name="Pelsma A.J. K."/>
        </authorList>
    </citation>
    <scope>NUCLEOTIDE SEQUENCE</scope>
</reference>
<proteinExistence type="predicted"/>
<evidence type="ECO:0000256" key="1">
    <source>
        <dbReference type="SAM" id="MobiDB-lite"/>
    </source>
</evidence>